<keyword evidence="4" id="KW-0862">Zinc</keyword>
<dbReference type="RefSeq" id="XP_056549071.1">
    <property type="nucleotide sequence ID" value="XM_056705173.1"/>
</dbReference>
<evidence type="ECO:0000256" key="3">
    <source>
        <dbReference type="ARBA" id="ARBA00022801"/>
    </source>
</evidence>
<dbReference type="InterPro" id="IPR001279">
    <property type="entry name" value="Metallo-B-lactamas"/>
</dbReference>
<dbReference type="AlphaFoldDB" id="A0A9W9RCM7"/>
<keyword evidence="7" id="KW-1185">Reference proteome</keyword>
<evidence type="ECO:0000256" key="1">
    <source>
        <dbReference type="ARBA" id="ARBA00007749"/>
    </source>
</evidence>
<sequence>MALLELPDYRDTTVDVSIIYGGRTTVPASYVVKTPIAGHVLLDMPCYSFLIENKRINKKVLFDLGLRKDWKEKLPPPSKQHLYLKPASGYSSMQNMMRHMLTAIELRVLNQIESAKAIMDIEQDVADQLHNASVPLESINAIIWSHHHIDHTGDPSLFPSSTDLVVGPGFKRDTTTFPGYPTNTDALVTDDAFFGRRLVELDFSDAVTIGGFLAIDFFQDGSLYLLKSSGHTHDHISALARTSENHFILLGGDIAHHPGEYRPTEHLPLPIEISPSPLKEDTISISTCPGSIFEAISPANSRGSDAKVTPFYELNAGMNEDLGDAEVALEKMLPFDGSAKVMVIIAHDASLLDVLPFFPNSITEWDIQGYKAKGAWSFLKDFVGAIDRSADGST</sequence>
<proteinExistence type="inferred from homology"/>
<dbReference type="GO" id="GO:0016787">
    <property type="term" value="F:hydrolase activity"/>
    <property type="evidence" value="ECO:0007669"/>
    <property type="project" value="UniProtKB-KW"/>
</dbReference>
<keyword evidence="3" id="KW-0378">Hydrolase</keyword>
<dbReference type="InterPro" id="IPR036866">
    <property type="entry name" value="RibonucZ/Hydroxyglut_hydro"/>
</dbReference>
<dbReference type="Gene3D" id="3.60.15.10">
    <property type="entry name" value="Ribonuclease Z/Hydroxyacylglutathione hydrolase-like"/>
    <property type="match status" value="1"/>
</dbReference>
<organism evidence="6 7">
    <name type="scientific">Penicillium cataractarum</name>
    <dbReference type="NCBI Taxonomy" id="2100454"/>
    <lineage>
        <taxon>Eukaryota</taxon>
        <taxon>Fungi</taxon>
        <taxon>Dikarya</taxon>
        <taxon>Ascomycota</taxon>
        <taxon>Pezizomycotina</taxon>
        <taxon>Eurotiomycetes</taxon>
        <taxon>Eurotiomycetidae</taxon>
        <taxon>Eurotiales</taxon>
        <taxon>Aspergillaceae</taxon>
        <taxon>Penicillium</taxon>
    </lineage>
</organism>
<dbReference type="OrthoDB" id="10250730at2759"/>
<protein>
    <submittedName>
        <fullName evidence="6">Metallo-beta-lactamase superfamily protein</fullName>
    </submittedName>
</protein>
<reference evidence="6" key="1">
    <citation type="submission" date="2022-11" db="EMBL/GenBank/DDBJ databases">
        <authorList>
            <person name="Petersen C."/>
        </authorList>
    </citation>
    <scope>NUCLEOTIDE SEQUENCE</scope>
    <source>
        <strain evidence="6">IBT 29864</strain>
    </source>
</reference>
<feature type="domain" description="Metallo-beta-lactamase" evidence="5">
    <location>
        <begin position="45"/>
        <end position="291"/>
    </location>
</feature>
<dbReference type="PANTHER" id="PTHR42978">
    <property type="entry name" value="QUORUM-QUENCHING LACTONASE YTNP-RELATED-RELATED"/>
    <property type="match status" value="1"/>
</dbReference>
<dbReference type="CDD" id="cd07730">
    <property type="entry name" value="metallo-hydrolase-like_MBL-fold"/>
    <property type="match status" value="1"/>
</dbReference>
<evidence type="ECO:0000313" key="6">
    <source>
        <dbReference type="EMBL" id="KAJ5355048.1"/>
    </source>
</evidence>
<accession>A0A9W9RCM7</accession>
<evidence type="ECO:0000313" key="7">
    <source>
        <dbReference type="Proteomes" id="UP001147782"/>
    </source>
</evidence>
<dbReference type="Proteomes" id="UP001147782">
    <property type="component" value="Unassembled WGS sequence"/>
</dbReference>
<evidence type="ECO:0000256" key="2">
    <source>
        <dbReference type="ARBA" id="ARBA00022723"/>
    </source>
</evidence>
<dbReference type="GO" id="GO:0046872">
    <property type="term" value="F:metal ion binding"/>
    <property type="evidence" value="ECO:0007669"/>
    <property type="project" value="UniProtKB-KW"/>
</dbReference>
<gene>
    <name evidence="6" type="ORF">N7496_012260</name>
</gene>
<dbReference type="PANTHER" id="PTHR42978:SF5">
    <property type="entry name" value="METALLO-BETA-LACTAMASE DOMAIN-CONTAINING PROTEIN"/>
    <property type="match status" value="1"/>
</dbReference>
<dbReference type="GeneID" id="81444352"/>
<dbReference type="InterPro" id="IPR051013">
    <property type="entry name" value="MBL_superfamily_lactonases"/>
</dbReference>
<dbReference type="Pfam" id="PF00753">
    <property type="entry name" value="Lactamase_B"/>
    <property type="match status" value="1"/>
</dbReference>
<evidence type="ECO:0000259" key="5">
    <source>
        <dbReference type="SMART" id="SM00849"/>
    </source>
</evidence>
<dbReference type="SUPFAM" id="SSF56281">
    <property type="entry name" value="Metallo-hydrolase/oxidoreductase"/>
    <property type="match status" value="1"/>
</dbReference>
<comment type="similarity">
    <text evidence="1">Belongs to the metallo-beta-lactamase superfamily.</text>
</comment>
<reference evidence="6" key="2">
    <citation type="journal article" date="2023" name="IMA Fungus">
        <title>Comparative genomic study of the Penicillium genus elucidates a diverse pangenome and 15 lateral gene transfer events.</title>
        <authorList>
            <person name="Petersen C."/>
            <person name="Sorensen T."/>
            <person name="Nielsen M.R."/>
            <person name="Sondergaard T.E."/>
            <person name="Sorensen J.L."/>
            <person name="Fitzpatrick D.A."/>
            <person name="Frisvad J.C."/>
            <person name="Nielsen K.L."/>
        </authorList>
    </citation>
    <scope>NUCLEOTIDE SEQUENCE</scope>
    <source>
        <strain evidence="6">IBT 29864</strain>
    </source>
</reference>
<dbReference type="SMART" id="SM00849">
    <property type="entry name" value="Lactamase_B"/>
    <property type="match status" value="1"/>
</dbReference>
<name>A0A9W9RCM7_9EURO</name>
<evidence type="ECO:0000256" key="4">
    <source>
        <dbReference type="ARBA" id="ARBA00022833"/>
    </source>
</evidence>
<comment type="caution">
    <text evidence="6">The sequence shown here is derived from an EMBL/GenBank/DDBJ whole genome shotgun (WGS) entry which is preliminary data.</text>
</comment>
<dbReference type="EMBL" id="JAPZBS010000010">
    <property type="protein sequence ID" value="KAJ5355048.1"/>
    <property type="molecule type" value="Genomic_DNA"/>
</dbReference>
<keyword evidence="2" id="KW-0479">Metal-binding</keyword>